<dbReference type="Gene3D" id="3.40.50.300">
    <property type="entry name" value="P-loop containing nucleotide triphosphate hydrolases"/>
    <property type="match status" value="1"/>
</dbReference>
<dbReference type="SMART" id="SM00382">
    <property type="entry name" value="AAA"/>
    <property type="match status" value="1"/>
</dbReference>
<proteinExistence type="predicted"/>
<dbReference type="GO" id="GO:0005524">
    <property type="term" value="F:ATP binding"/>
    <property type="evidence" value="ECO:0007669"/>
    <property type="project" value="InterPro"/>
</dbReference>
<feature type="domain" description="AAA+ ATPase" evidence="1">
    <location>
        <begin position="175"/>
        <end position="317"/>
    </location>
</feature>
<evidence type="ECO:0000313" key="2">
    <source>
        <dbReference type="EMBL" id="CCH89464.1"/>
    </source>
</evidence>
<accession>I4F1F1</accession>
<protein>
    <submittedName>
        <fullName evidence="2">AAA+ family ATPase</fullName>
    </submittedName>
</protein>
<dbReference type="EMBL" id="FO203431">
    <property type="protein sequence ID" value="CCH89464.1"/>
    <property type="molecule type" value="Genomic_DNA"/>
</dbReference>
<dbReference type="OrthoDB" id="9806903at2"/>
<dbReference type="HOGENOM" id="CLU_044189_0_0_11"/>
<sequence length="361" mass="38837">MTPPAAGSTPQLGLDYLEDVSAKLMLQAQWSGAMPYLRAGSVPGTVEDLAALLPEGARLRFDQRWPRHRTVTAELPGLVVELEARHNVTRLVVIGAVLTAVESCLASMTSAAESAAAVAEGVVRMRFWSSRDDDASMSSRAVAAPAWAEVQANYAGRTAAALAPLVAATDMSGRAGRLVLWHGEPGTGKTTAVRALSREWSAWCEPHYVTDPERLFADPQYLLEVAGVDAEEDDGAAEKRPWRLVIAEDCDEYLRTDAKLRAGASLGRLLNLCDGILGHGLQVLVLLTTNEDVGSLHPAITRPGRCLSRVEFGRLSRAEAQTWLGPGVAAPPEPATLAELYAFREQREDPTDHLPELGGYL</sequence>
<keyword evidence="3" id="KW-1185">Reference proteome</keyword>
<dbReference type="GO" id="GO:0016887">
    <property type="term" value="F:ATP hydrolysis activity"/>
    <property type="evidence" value="ECO:0007669"/>
    <property type="project" value="InterPro"/>
</dbReference>
<evidence type="ECO:0000313" key="3">
    <source>
        <dbReference type="Proteomes" id="UP000006461"/>
    </source>
</evidence>
<dbReference type="InterPro" id="IPR027417">
    <property type="entry name" value="P-loop_NTPase"/>
</dbReference>
<dbReference type="STRING" id="477641.MODMU_4063"/>
<dbReference type="Proteomes" id="UP000006461">
    <property type="component" value="Chromosome"/>
</dbReference>
<dbReference type="KEGG" id="mmar:MODMU_4063"/>
<dbReference type="Pfam" id="PF00004">
    <property type="entry name" value="AAA"/>
    <property type="match status" value="1"/>
</dbReference>
<dbReference type="SUPFAM" id="SSF52540">
    <property type="entry name" value="P-loop containing nucleoside triphosphate hydrolases"/>
    <property type="match status" value="1"/>
</dbReference>
<reference evidence="2 3" key="1">
    <citation type="journal article" date="2012" name="J. Bacteriol.">
        <title>Genome Sequence of Radiation-Resistant Modestobacter marinus Strain BC501, a Representative Actinobacterium That Thrives on Calcareous Stone Surfaces.</title>
        <authorList>
            <person name="Normand P."/>
            <person name="Gury J."/>
            <person name="Pujic P."/>
            <person name="Chouaia B."/>
            <person name="Crotti E."/>
            <person name="Brusetti L."/>
            <person name="Daffonchio D."/>
            <person name="Vacherie B."/>
            <person name="Barbe V."/>
            <person name="Medigue C."/>
            <person name="Calteau A."/>
            <person name="Ghodhbane-Gtari F."/>
            <person name="Essoussi I."/>
            <person name="Nouioui I."/>
            <person name="Abbassi-Ghozzi I."/>
            <person name="Gtari M."/>
        </authorList>
    </citation>
    <scope>NUCLEOTIDE SEQUENCE [LARGE SCALE GENOMIC DNA]</scope>
    <source>
        <strain evidence="3">BC 501</strain>
    </source>
</reference>
<evidence type="ECO:0000259" key="1">
    <source>
        <dbReference type="SMART" id="SM00382"/>
    </source>
</evidence>
<dbReference type="InterPro" id="IPR003959">
    <property type="entry name" value="ATPase_AAA_core"/>
</dbReference>
<dbReference type="eggNOG" id="COG0464">
    <property type="taxonomic scope" value="Bacteria"/>
</dbReference>
<dbReference type="CDD" id="cd00009">
    <property type="entry name" value="AAA"/>
    <property type="match status" value="1"/>
</dbReference>
<dbReference type="Pfam" id="PF19347">
    <property type="entry name" value="DUF5925"/>
    <property type="match status" value="1"/>
</dbReference>
<gene>
    <name evidence="2" type="ordered locus">MODMU_4063</name>
</gene>
<organism evidence="2 3">
    <name type="scientific">Modestobacter italicus (strain DSM 44449 / CECT 9708 / BC 501)</name>
    <dbReference type="NCBI Taxonomy" id="2732864"/>
    <lineage>
        <taxon>Bacteria</taxon>
        <taxon>Bacillati</taxon>
        <taxon>Actinomycetota</taxon>
        <taxon>Actinomycetes</taxon>
        <taxon>Geodermatophilales</taxon>
        <taxon>Geodermatophilaceae</taxon>
        <taxon>Modestobacter</taxon>
    </lineage>
</organism>
<dbReference type="InterPro" id="IPR045969">
    <property type="entry name" value="DUF5925"/>
</dbReference>
<dbReference type="OMA" id="CQVDCVL"/>
<name>I4F1F1_MODI5</name>
<dbReference type="InterPro" id="IPR003593">
    <property type="entry name" value="AAA+_ATPase"/>
</dbReference>
<dbReference type="AlphaFoldDB" id="I4F1F1"/>